<organism evidence="1 2">
    <name type="scientific">Streptomyces katsurahamanus</name>
    <dbReference type="NCBI Taxonomy" id="2577098"/>
    <lineage>
        <taxon>Bacteria</taxon>
        <taxon>Bacillati</taxon>
        <taxon>Actinomycetota</taxon>
        <taxon>Actinomycetes</taxon>
        <taxon>Kitasatosporales</taxon>
        <taxon>Streptomycetaceae</taxon>
        <taxon>Streptomyces</taxon>
    </lineage>
</organism>
<name>A0ABW9NX58_9ACTN</name>
<dbReference type="InterPro" id="IPR043519">
    <property type="entry name" value="NT_sf"/>
</dbReference>
<keyword evidence="2" id="KW-1185">Reference proteome</keyword>
<protein>
    <recommendedName>
        <fullName evidence="3">Nucleotidyltransferase domain-containing protein</fullName>
    </recommendedName>
</protein>
<dbReference type="Gene3D" id="3.30.460.10">
    <property type="entry name" value="Beta Polymerase, domain 2"/>
    <property type="match status" value="1"/>
</dbReference>
<dbReference type="SUPFAM" id="SSF81301">
    <property type="entry name" value="Nucleotidyltransferase"/>
    <property type="match status" value="1"/>
</dbReference>
<comment type="caution">
    <text evidence="1">The sequence shown here is derived from an EMBL/GenBank/DDBJ whole genome shotgun (WGS) entry which is preliminary data.</text>
</comment>
<evidence type="ECO:0000313" key="2">
    <source>
        <dbReference type="Proteomes" id="UP000460558"/>
    </source>
</evidence>
<dbReference type="Proteomes" id="UP000460558">
    <property type="component" value="Unassembled WGS sequence"/>
</dbReference>
<dbReference type="EMBL" id="VDEQ01000222">
    <property type="protein sequence ID" value="MQS37858.1"/>
    <property type="molecule type" value="Genomic_DNA"/>
</dbReference>
<proteinExistence type="predicted"/>
<reference evidence="1 2" key="1">
    <citation type="submission" date="2019-06" db="EMBL/GenBank/DDBJ databases">
        <title>Comparative genomics and metabolomics analyses of clavulanic acid producing Streptomyces species provides insight into specialized metabolism and evolution of beta-lactam biosynthetic gene clusters.</title>
        <authorList>
            <person name="Moore M.A."/>
            <person name="Cruz-Morales P."/>
            <person name="Barona Gomez F."/>
            <person name="Kapil T."/>
        </authorList>
    </citation>
    <scope>NUCLEOTIDE SEQUENCE [LARGE SCALE GENOMIC DNA]</scope>
    <source>
        <strain evidence="1 2">T-272</strain>
    </source>
</reference>
<evidence type="ECO:0008006" key="3">
    <source>
        <dbReference type="Google" id="ProtNLM"/>
    </source>
</evidence>
<dbReference type="RefSeq" id="WP_153484974.1">
    <property type="nucleotide sequence ID" value="NZ_VDEQ01000222.1"/>
</dbReference>
<gene>
    <name evidence="1" type="ORF">FFZ77_20165</name>
</gene>
<evidence type="ECO:0000313" key="1">
    <source>
        <dbReference type="EMBL" id="MQS37858.1"/>
    </source>
</evidence>
<accession>A0ABW9NX58</accession>
<sequence>MTESAPIHERLLKLAETDDTITGAALTGSRALDRADRWSDTDLVFAVQGDLTRTADRWTQRCYDEFGALHHWDLPADDRIIRVFLLAGPEEIDITFAPEDGFGPRGPQWRTLFGRERRLEPFAAPDSRTLTGLAWHHALHARNSVERGNPWQAEYWISALRGQVIALACLRAGLPTAHGKGAHLLPDELTTALAATLVRSPAEPELRRALGASAAVLLEELQRTDPAVAERLRPVLTPLIEPQGTPVRRDFDDTP</sequence>